<dbReference type="InterPro" id="IPR000182">
    <property type="entry name" value="GNAT_dom"/>
</dbReference>
<organism evidence="2 3">
    <name type="scientific">Roseospira navarrensis</name>
    <dbReference type="NCBI Taxonomy" id="140058"/>
    <lineage>
        <taxon>Bacteria</taxon>
        <taxon>Pseudomonadati</taxon>
        <taxon>Pseudomonadota</taxon>
        <taxon>Alphaproteobacteria</taxon>
        <taxon>Rhodospirillales</taxon>
        <taxon>Rhodospirillaceae</taxon>
        <taxon>Roseospira</taxon>
    </lineage>
</organism>
<evidence type="ECO:0000313" key="3">
    <source>
        <dbReference type="Proteomes" id="UP000434582"/>
    </source>
</evidence>
<reference evidence="2 3" key="1">
    <citation type="submission" date="2019-10" db="EMBL/GenBank/DDBJ databases">
        <title>Draft whole-genome sequence of the purple nonsulfur photosynthetic bacterium Roseospira navarrensis DSM 15114.</title>
        <authorList>
            <person name="Kyndt J.A."/>
            <person name="Meyer T.E."/>
        </authorList>
    </citation>
    <scope>NUCLEOTIDE SEQUENCE [LARGE SCALE GENOMIC DNA]</scope>
    <source>
        <strain evidence="2 3">DSM 15114</strain>
    </source>
</reference>
<proteinExistence type="predicted"/>
<dbReference type="Pfam" id="PF13302">
    <property type="entry name" value="Acetyltransf_3"/>
    <property type="match status" value="1"/>
</dbReference>
<evidence type="ECO:0000313" key="2">
    <source>
        <dbReference type="EMBL" id="MQX36166.1"/>
    </source>
</evidence>
<dbReference type="GO" id="GO:0016747">
    <property type="term" value="F:acyltransferase activity, transferring groups other than amino-acyl groups"/>
    <property type="evidence" value="ECO:0007669"/>
    <property type="project" value="InterPro"/>
</dbReference>
<dbReference type="Proteomes" id="UP000434582">
    <property type="component" value="Unassembled WGS sequence"/>
</dbReference>
<name>A0A7X1ZEK8_9PROT</name>
<sequence length="162" mass="17584">MRLFPLSPVVAATLARGDLSVVPPGVDVTRVVDLVRAMAGAHRKMYQVTGATAPWLGHLAIAPDPERVVGVCGFKGSCRDGAAEIAYFTFPPFEGRGHAVAMTGCLIHLARAHAEVQELRAHTLPHSTRAARVLEHHGFERLGTVEDSEDGHIWRWRLTLAP</sequence>
<dbReference type="RefSeq" id="WP_153342386.1">
    <property type="nucleotide sequence ID" value="NZ_WIVE01000014.1"/>
</dbReference>
<dbReference type="AlphaFoldDB" id="A0A7X1ZEK8"/>
<evidence type="ECO:0000259" key="1">
    <source>
        <dbReference type="PROSITE" id="PS51186"/>
    </source>
</evidence>
<keyword evidence="3" id="KW-1185">Reference proteome</keyword>
<dbReference type="SUPFAM" id="SSF55729">
    <property type="entry name" value="Acyl-CoA N-acyltransferases (Nat)"/>
    <property type="match status" value="1"/>
</dbReference>
<feature type="domain" description="N-acetyltransferase" evidence="1">
    <location>
        <begin position="17"/>
        <end position="161"/>
    </location>
</feature>
<keyword evidence="2" id="KW-0808">Transferase</keyword>
<accession>A0A7X1ZEK8</accession>
<protein>
    <submittedName>
        <fullName evidence="2">GNAT family N-acetyltransferase</fullName>
    </submittedName>
</protein>
<dbReference type="Gene3D" id="3.40.630.30">
    <property type="match status" value="1"/>
</dbReference>
<comment type="caution">
    <text evidence="2">The sequence shown here is derived from an EMBL/GenBank/DDBJ whole genome shotgun (WGS) entry which is preliminary data.</text>
</comment>
<gene>
    <name evidence="2" type="ORF">GHC57_06505</name>
</gene>
<dbReference type="InterPro" id="IPR016181">
    <property type="entry name" value="Acyl_CoA_acyltransferase"/>
</dbReference>
<dbReference type="PROSITE" id="PS51186">
    <property type="entry name" value="GNAT"/>
    <property type="match status" value="1"/>
</dbReference>
<dbReference type="OrthoDB" id="7852312at2"/>
<dbReference type="EMBL" id="WIVE01000014">
    <property type="protein sequence ID" value="MQX36166.1"/>
    <property type="molecule type" value="Genomic_DNA"/>
</dbReference>